<evidence type="ECO:0000256" key="12">
    <source>
        <dbReference type="PROSITE-ProRule" id="PRU00221"/>
    </source>
</evidence>
<proteinExistence type="inferred from homology"/>
<dbReference type="SMART" id="SM00320">
    <property type="entry name" value="WD40"/>
    <property type="match status" value="7"/>
</dbReference>
<dbReference type="GO" id="GO:0005634">
    <property type="term" value="C:nucleus"/>
    <property type="evidence" value="ECO:0007669"/>
    <property type="project" value="EnsemblFungi"/>
</dbReference>
<dbReference type="Gene3D" id="1.20.960.30">
    <property type="match status" value="1"/>
</dbReference>
<dbReference type="GO" id="GO:0051010">
    <property type="term" value="F:microtubule plus-end binding"/>
    <property type="evidence" value="ECO:0007669"/>
    <property type="project" value="EnsemblFungi"/>
</dbReference>
<dbReference type="SUPFAM" id="SSF109925">
    <property type="entry name" value="Lissencephaly-1 protein (Lis-1, PAF-AH alpha) N-terminal domain"/>
    <property type="match status" value="1"/>
</dbReference>
<keyword evidence="4 11" id="KW-0132">Cell division</keyword>
<keyword evidence="14" id="KW-1185">Reference proteome</keyword>
<dbReference type="PANTHER" id="PTHR22847:SF637">
    <property type="entry name" value="WD REPEAT DOMAIN 5B"/>
    <property type="match status" value="1"/>
</dbReference>
<dbReference type="EMBL" id="LT598459">
    <property type="protein sequence ID" value="SCU82519.1"/>
    <property type="molecule type" value="Genomic_DNA"/>
</dbReference>
<dbReference type="InterPro" id="IPR020472">
    <property type="entry name" value="WD40_PAC1"/>
</dbReference>
<keyword evidence="7 11" id="KW-0498">Mitosis</keyword>
<dbReference type="InterPro" id="IPR036322">
    <property type="entry name" value="WD40_repeat_dom_sf"/>
</dbReference>
<evidence type="ECO:0000256" key="2">
    <source>
        <dbReference type="ARBA" id="ARBA00022490"/>
    </source>
</evidence>
<evidence type="ECO:0000256" key="3">
    <source>
        <dbReference type="ARBA" id="ARBA00022574"/>
    </source>
</evidence>
<dbReference type="GO" id="GO:0051012">
    <property type="term" value="P:microtubule sliding"/>
    <property type="evidence" value="ECO:0007669"/>
    <property type="project" value="UniProtKB-UniRule"/>
</dbReference>
<feature type="coiled-coil region" evidence="11">
    <location>
        <begin position="74"/>
        <end position="101"/>
    </location>
</feature>
<keyword evidence="9 11" id="KW-0206">Cytoskeleton</keyword>
<dbReference type="Gene3D" id="2.130.10.10">
    <property type="entry name" value="YVTN repeat-like/Quinoprotein amine dehydrogenase"/>
    <property type="match status" value="1"/>
</dbReference>
<dbReference type="GO" id="GO:0005875">
    <property type="term" value="C:microtubule associated complex"/>
    <property type="evidence" value="ECO:0007669"/>
    <property type="project" value="UniProtKB-UniRule"/>
</dbReference>
<evidence type="ECO:0000256" key="7">
    <source>
        <dbReference type="ARBA" id="ARBA00022776"/>
    </source>
</evidence>
<reference evidence="14" key="1">
    <citation type="submission" date="2016-03" db="EMBL/GenBank/DDBJ databases">
        <authorList>
            <person name="Devillers H."/>
        </authorList>
    </citation>
    <scope>NUCLEOTIDE SEQUENCE [LARGE SCALE GENOMIC DNA]</scope>
</reference>
<accession>A0A1G4IZA1</accession>
<dbReference type="InterPro" id="IPR019775">
    <property type="entry name" value="WD40_repeat_CS"/>
</dbReference>
<evidence type="ECO:0000256" key="11">
    <source>
        <dbReference type="HAMAP-Rule" id="MF_03141"/>
    </source>
</evidence>
<dbReference type="PROSITE" id="PS00678">
    <property type="entry name" value="WD_REPEATS_1"/>
    <property type="match status" value="1"/>
</dbReference>
<sequence>MSLLPPDQRQSLHKCLLSYVQSQIPRSDEALPTSVNADDVIAILARWLEIDSPDGANPSKTSDGSLLPRKWTSIVRLQRRIIELERSIQELSEENRTLLENGPASVATTSSLKWIPRERSNFNINCGSSVTSAKLHPELPLIFVATDAGLLQCYDLMNYSIPVASIQAHMRGIVSIDVISVQESECFVVTASKDLHCKVFRLIDSQLQLIRTLSGHEHVVSQVKIWRHGTDVLAASCSRDLTCKIWNISNGWCLKSFQPHTEWIRSIDITGEYAITGSNDCSIRLSHWPTGRGLSFGVGHEFPIERVKIIPLLDPKEALEGAQNPYNAFSQDYSELGFSHVVSTSRDNTIRIWQVPLPKFVAHRPPQPNTSRQHFTLVTVLKGHTSWVRDVCIRGSFLISCSDDRTIRVWDLNTTNVVRIIDKAQEGFVNCIYADSNGLNRQILISGGAEGKLKVFIK</sequence>
<name>A0A1G4IZA1_9SACH</name>
<evidence type="ECO:0000256" key="1">
    <source>
        <dbReference type="ARBA" id="ARBA00022448"/>
    </source>
</evidence>
<keyword evidence="1 11" id="KW-0813">Transport</keyword>
<dbReference type="GO" id="GO:0000922">
    <property type="term" value="C:spindle pole"/>
    <property type="evidence" value="ECO:0007669"/>
    <property type="project" value="UniProtKB-SubCell"/>
</dbReference>
<dbReference type="GO" id="GO:0030473">
    <property type="term" value="P:nuclear migration along microtubule"/>
    <property type="evidence" value="ECO:0007669"/>
    <property type="project" value="EnsemblFungi"/>
</dbReference>
<dbReference type="PROSITE" id="PS50294">
    <property type="entry name" value="WD_REPEATS_REGION"/>
    <property type="match status" value="1"/>
</dbReference>
<evidence type="ECO:0000256" key="8">
    <source>
        <dbReference type="ARBA" id="ARBA00023054"/>
    </source>
</evidence>
<evidence type="ECO:0000256" key="6">
    <source>
        <dbReference type="ARBA" id="ARBA00022737"/>
    </source>
</evidence>
<protein>
    <recommendedName>
        <fullName evidence="11">Nuclear distribution protein PAC1</fullName>
    </recommendedName>
    <alternativeName>
        <fullName evidence="11">Lissencephaly-1 homolog</fullName>
        <shortName evidence="11">LIS-1</shortName>
    </alternativeName>
    <alternativeName>
        <fullName evidence="11">nudF homolog</fullName>
    </alternativeName>
</protein>
<evidence type="ECO:0000256" key="9">
    <source>
        <dbReference type="ARBA" id="ARBA00023212"/>
    </source>
</evidence>
<comment type="subunit">
    <text evidence="11">Self-associates. Interacts with NDL1 and dynein.</text>
</comment>
<feature type="repeat" description="WD" evidence="12">
    <location>
        <begin position="381"/>
        <end position="420"/>
    </location>
</feature>
<dbReference type="SUPFAM" id="SSF50978">
    <property type="entry name" value="WD40 repeat-like"/>
    <property type="match status" value="1"/>
</dbReference>
<dbReference type="InterPro" id="IPR037190">
    <property type="entry name" value="LIS1_N"/>
</dbReference>
<dbReference type="PRINTS" id="PR00320">
    <property type="entry name" value="GPROTEINBRPT"/>
</dbReference>
<keyword evidence="5 11" id="KW-0493">Microtubule</keyword>
<dbReference type="HAMAP" id="MF_03141">
    <property type="entry name" value="lis1"/>
    <property type="match status" value="1"/>
</dbReference>
<comment type="function">
    <text evidence="11">Positively regulates the activity of the minus-end directed microtubule motor protein dynein. Plays a central role in positioning the mitotic spindle at the bud neck during cell division. Targets cytoplasmic dynein to microtubule plus ends, thereby promoting dynein-mediated microtubule sliding along the bud cortex and consequently the movement of the mitotic spindle to the bud neck.</text>
</comment>
<evidence type="ECO:0000313" key="13">
    <source>
        <dbReference type="EMBL" id="SCU82519.1"/>
    </source>
</evidence>
<dbReference type="Pfam" id="PF00400">
    <property type="entry name" value="WD40"/>
    <property type="match status" value="4"/>
</dbReference>
<keyword evidence="3 12" id="KW-0853">WD repeat</keyword>
<dbReference type="GO" id="GO:0070840">
    <property type="term" value="F:dynein complex binding"/>
    <property type="evidence" value="ECO:0007669"/>
    <property type="project" value="UniProtKB-UniRule"/>
</dbReference>
<comment type="similarity">
    <text evidence="11">Belongs to the WD repeat LIS1/nudF family.</text>
</comment>
<keyword evidence="2 11" id="KW-0963">Cytoplasm</keyword>
<comment type="subcellular location">
    <subcellularLocation>
        <location evidence="11">Cytoplasm</location>
        <location evidence="11">Cytoskeleton</location>
    </subcellularLocation>
    <subcellularLocation>
        <location evidence="11">Cytoplasm</location>
        <location evidence="11">Cytoskeleton</location>
        <location evidence="11">Spindle pole</location>
    </subcellularLocation>
    <text evidence="11">Localizes to the plus ends of microtubules and the mitotic spindle poles.</text>
</comment>
<organism evidence="13 14">
    <name type="scientific">Lachancea dasiensis</name>
    <dbReference type="NCBI Taxonomy" id="1072105"/>
    <lineage>
        <taxon>Eukaryota</taxon>
        <taxon>Fungi</taxon>
        <taxon>Dikarya</taxon>
        <taxon>Ascomycota</taxon>
        <taxon>Saccharomycotina</taxon>
        <taxon>Saccharomycetes</taxon>
        <taxon>Saccharomycetales</taxon>
        <taxon>Saccharomycetaceae</taxon>
        <taxon>Lachancea</taxon>
    </lineage>
</organism>
<dbReference type="InterPro" id="IPR015943">
    <property type="entry name" value="WD40/YVTN_repeat-like_dom_sf"/>
</dbReference>
<keyword evidence="6" id="KW-0677">Repeat</keyword>
<evidence type="ECO:0000313" key="14">
    <source>
        <dbReference type="Proteomes" id="UP000190274"/>
    </source>
</evidence>
<gene>
    <name evidence="11" type="primary">PAC1</name>
    <name evidence="11" type="synonym">LIS1</name>
    <name evidence="13" type="ORF">LADA_0C05952G</name>
</gene>
<dbReference type="AlphaFoldDB" id="A0A1G4IZA1"/>
<dbReference type="InterPro" id="IPR017252">
    <property type="entry name" value="Dynein_regulator_LIS1"/>
</dbReference>
<dbReference type="GO" id="GO:0000132">
    <property type="term" value="P:establishment of mitotic spindle orientation"/>
    <property type="evidence" value="ECO:0007669"/>
    <property type="project" value="UniProtKB-UniRule"/>
</dbReference>
<dbReference type="GO" id="GO:1990234">
    <property type="term" value="C:transferase complex"/>
    <property type="evidence" value="ECO:0007669"/>
    <property type="project" value="UniProtKB-ARBA"/>
</dbReference>
<dbReference type="PANTHER" id="PTHR22847">
    <property type="entry name" value="WD40 REPEAT PROTEIN"/>
    <property type="match status" value="1"/>
</dbReference>
<evidence type="ECO:0000256" key="10">
    <source>
        <dbReference type="ARBA" id="ARBA00023306"/>
    </source>
</evidence>
<evidence type="ECO:0000256" key="5">
    <source>
        <dbReference type="ARBA" id="ARBA00022701"/>
    </source>
</evidence>
<dbReference type="Proteomes" id="UP000190274">
    <property type="component" value="Chromosome C"/>
</dbReference>
<dbReference type="STRING" id="1266660.A0A1G4IZA1"/>
<keyword evidence="10 11" id="KW-0131">Cell cycle</keyword>
<dbReference type="GO" id="GO:0042802">
    <property type="term" value="F:identical protein binding"/>
    <property type="evidence" value="ECO:0007669"/>
    <property type="project" value="EnsemblFungi"/>
</dbReference>
<dbReference type="PROSITE" id="PS50082">
    <property type="entry name" value="WD_REPEATS_2"/>
    <property type="match status" value="1"/>
</dbReference>
<keyword evidence="8 11" id="KW-0175">Coiled coil</keyword>
<dbReference type="GO" id="GO:0051301">
    <property type="term" value="P:cell division"/>
    <property type="evidence" value="ECO:0007669"/>
    <property type="project" value="UniProtKB-KW"/>
</dbReference>
<evidence type="ECO:0000256" key="4">
    <source>
        <dbReference type="ARBA" id="ARBA00022618"/>
    </source>
</evidence>
<dbReference type="GO" id="GO:0005881">
    <property type="term" value="C:cytoplasmic microtubule"/>
    <property type="evidence" value="ECO:0007669"/>
    <property type="project" value="EnsemblFungi"/>
</dbReference>
<dbReference type="OrthoDB" id="10264588at2759"/>
<dbReference type="InterPro" id="IPR001680">
    <property type="entry name" value="WD40_rpt"/>
</dbReference>